<organism evidence="2 3">
    <name type="scientific">Cuscuta europaea</name>
    <name type="common">European dodder</name>
    <dbReference type="NCBI Taxonomy" id="41803"/>
    <lineage>
        <taxon>Eukaryota</taxon>
        <taxon>Viridiplantae</taxon>
        <taxon>Streptophyta</taxon>
        <taxon>Embryophyta</taxon>
        <taxon>Tracheophyta</taxon>
        <taxon>Spermatophyta</taxon>
        <taxon>Magnoliopsida</taxon>
        <taxon>eudicotyledons</taxon>
        <taxon>Gunneridae</taxon>
        <taxon>Pentapetalae</taxon>
        <taxon>asterids</taxon>
        <taxon>lamiids</taxon>
        <taxon>Solanales</taxon>
        <taxon>Convolvulaceae</taxon>
        <taxon>Cuscuteae</taxon>
        <taxon>Cuscuta</taxon>
        <taxon>Cuscuta subgen. Cuscuta</taxon>
    </lineage>
</organism>
<reference evidence="2" key="1">
    <citation type="submission" date="2022-07" db="EMBL/GenBank/DDBJ databases">
        <authorList>
            <person name="Macas J."/>
            <person name="Novak P."/>
            <person name="Neumann P."/>
        </authorList>
    </citation>
    <scope>NUCLEOTIDE SEQUENCE</scope>
</reference>
<keyword evidence="3" id="KW-1185">Reference proteome</keyword>
<comment type="caution">
    <text evidence="2">The sequence shown here is derived from an EMBL/GenBank/DDBJ whole genome shotgun (WGS) entry which is preliminary data.</text>
</comment>
<protein>
    <submittedName>
        <fullName evidence="2">Uncharacterized protein</fullName>
    </submittedName>
</protein>
<evidence type="ECO:0000313" key="3">
    <source>
        <dbReference type="Proteomes" id="UP001152484"/>
    </source>
</evidence>
<proteinExistence type="predicted"/>
<feature type="region of interest" description="Disordered" evidence="1">
    <location>
        <begin position="1"/>
        <end position="39"/>
    </location>
</feature>
<dbReference type="EMBL" id="CAMAPE010000008">
    <property type="protein sequence ID" value="CAH9072217.1"/>
    <property type="molecule type" value="Genomic_DNA"/>
</dbReference>
<name>A0A9P1E1V9_CUSEU</name>
<feature type="compositionally biased region" description="Pro residues" evidence="1">
    <location>
        <begin position="13"/>
        <end position="24"/>
    </location>
</feature>
<accession>A0A9P1E1V9</accession>
<evidence type="ECO:0000313" key="2">
    <source>
        <dbReference type="EMBL" id="CAH9072217.1"/>
    </source>
</evidence>
<feature type="region of interest" description="Disordered" evidence="1">
    <location>
        <begin position="205"/>
        <end position="224"/>
    </location>
</feature>
<dbReference type="Proteomes" id="UP001152484">
    <property type="component" value="Unassembled WGS sequence"/>
</dbReference>
<gene>
    <name evidence="2" type="ORF">CEURO_LOCUS4232</name>
</gene>
<dbReference type="AlphaFoldDB" id="A0A9P1E1V9"/>
<feature type="region of interest" description="Disordered" evidence="1">
    <location>
        <begin position="289"/>
        <end position="324"/>
    </location>
</feature>
<sequence length="324" mass="34878">MYSRARAFGLNGPPVPSPSVPPGVPEVHRPGPLPTDSQQPLVHNGVCEPVQTPEGYTEPGVILPKLQPMPGGHTNAEGYANLQQIAQFKLFTEAPSSNKGWRERWCYIRLADSPFPRELRNRFRRHVKAKSAALEKDGLKIAKIPEGREKNVTIKECTLEEDLYALGFLRYRFIGETDEKYPLYDKAFVGAGGSRMNANALFAKRKGKTQSKEKGPSGQKPVDALFPKVIEPSARDSHAAVGTGGSKAETAAKKKRGDKGVEPPTKKQKGAVGAVGGAAPLVIIDDMPAVDGPLASVSPKDPVNPPGRNYPGRSVSSPLPPALR</sequence>
<evidence type="ECO:0000256" key="1">
    <source>
        <dbReference type="SAM" id="MobiDB-lite"/>
    </source>
</evidence>
<feature type="region of interest" description="Disordered" evidence="1">
    <location>
        <begin position="234"/>
        <end position="275"/>
    </location>
</feature>